<proteinExistence type="predicted"/>
<dbReference type="AlphaFoldDB" id="A0A6N6RKH5"/>
<evidence type="ECO:0000256" key="3">
    <source>
        <dbReference type="ARBA" id="ARBA00022989"/>
    </source>
</evidence>
<sequence>MNRILLEIPEATGEELYFLERLLETCDQEQLSQFARIYRTRRRDPQNVLIFAVIGLFVIPGIQRLYLNKVLMAVLYLFTAGLCLIGSIIDIVNYKEMALEYNQAVAYEIIEYV</sequence>
<dbReference type="GO" id="GO:0016020">
    <property type="term" value="C:membrane"/>
    <property type="evidence" value="ECO:0007669"/>
    <property type="project" value="UniProtKB-SubCell"/>
</dbReference>
<keyword evidence="4 5" id="KW-0472">Membrane</keyword>
<feature type="transmembrane region" description="Helical" evidence="5">
    <location>
        <begin position="73"/>
        <end position="92"/>
    </location>
</feature>
<dbReference type="EMBL" id="WBVO01000005">
    <property type="protein sequence ID" value="KAB2810155.1"/>
    <property type="molecule type" value="Genomic_DNA"/>
</dbReference>
<dbReference type="OrthoDB" id="9816361at2"/>
<dbReference type="Pfam" id="PF05154">
    <property type="entry name" value="TM2"/>
    <property type="match status" value="1"/>
</dbReference>
<dbReference type="Proteomes" id="UP000468650">
    <property type="component" value="Unassembled WGS sequence"/>
</dbReference>
<keyword evidence="8" id="KW-1185">Reference proteome</keyword>
<feature type="transmembrane region" description="Helical" evidence="5">
    <location>
        <begin position="48"/>
        <end position="67"/>
    </location>
</feature>
<gene>
    <name evidence="7" type="ORF">F8C67_07940</name>
</gene>
<evidence type="ECO:0000259" key="6">
    <source>
        <dbReference type="Pfam" id="PF05154"/>
    </source>
</evidence>
<organism evidence="7 8">
    <name type="scientific">Phaeocystidibacter luteus</name>
    <dbReference type="NCBI Taxonomy" id="911197"/>
    <lineage>
        <taxon>Bacteria</taxon>
        <taxon>Pseudomonadati</taxon>
        <taxon>Bacteroidota</taxon>
        <taxon>Flavobacteriia</taxon>
        <taxon>Flavobacteriales</taxon>
        <taxon>Phaeocystidibacteraceae</taxon>
        <taxon>Phaeocystidibacter</taxon>
    </lineage>
</organism>
<evidence type="ECO:0000256" key="1">
    <source>
        <dbReference type="ARBA" id="ARBA00004141"/>
    </source>
</evidence>
<evidence type="ECO:0000256" key="2">
    <source>
        <dbReference type="ARBA" id="ARBA00022692"/>
    </source>
</evidence>
<evidence type="ECO:0000313" key="7">
    <source>
        <dbReference type="EMBL" id="KAB2810155.1"/>
    </source>
</evidence>
<evidence type="ECO:0000256" key="5">
    <source>
        <dbReference type="SAM" id="Phobius"/>
    </source>
</evidence>
<feature type="domain" description="TM2" evidence="6">
    <location>
        <begin position="47"/>
        <end position="92"/>
    </location>
</feature>
<keyword evidence="3 5" id="KW-1133">Transmembrane helix</keyword>
<comment type="caution">
    <text evidence="7">The sequence shown here is derived from an EMBL/GenBank/DDBJ whole genome shotgun (WGS) entry which is preliminary data.</text>
</comment>
<protein>
    <submittedName>
        <fullName evidence="7">TM2 domain-containing protein</fullName>
    </submittedName>
</protein>
<evidence type="ECO:0000256" key="4">
    <source>
        <dbReference type="ARBA" id="ARBA00023136"/>
    </source>
</evidence>
<evidence type="ECO:0000313" key="8">
    <source>
        <dbReference type="Proteomes" id="UP000468650"/>
    </source>
</evidence>
<keyword evidence="2 5" id="KW-0812">Transmembrane</keyword>
<name>A0A6N6RKH5_9FLAO</name>
<dbReference type="RefSeq" id="WP_151667299.1">
    <property type="nucleotide sequence ID" value="NZ_WBVO01000005.1"/>
</dbReference>
<comment type="subcellular location">
    <subcellularLocation>
        <location evidence="1">Membrane</location>
        <topology evidence="1">Multi-pass membrane protein</topology>
    </subcellularLocation>
</comment>
<accession>A0A6N6RKH5</accession>
<reference evidence="7 8" key="1">
    <citation type="submission" date="2019-09" db="EMBL/GenBank/DDBJ databases">
        <title>Genomes of family Cryomorphaceae.</title>
        <authorList>
            <person name="Bowman J.P."/>
        </authorList>
    </citation>
    <scope>NUCLEOTIDE SEQUENCE [LARGE SCALE GENOMIC DNA]</scope>
    <source>
        <strain evidence="7 8">LMG 25704</strain>
    </source>
</reference>
<dbReference type="InterPro" id="IPR007829">
    <property type="entry name" value="TM2"/>
</dbReference>